<dbReference type="EMBL" id="LUEZ02000010">
    <property type="protein sequence ID" value="RDB29352.1"/>
    <property type="molecule type" value="Genomic_DNA"/>
</dbReference>
<dbReference type="GO" id="GO:0005829">
    <property type="term" value="C:cytosol"/>
    <property type="evidence" value="ECO:0007669"/>
    <property type="project" value="TreeGrafter"/>
</dbReference>
<evidence type="ECO:0000259" key="3">
    <source>
        <dbReference type="Pfam" id="PF25018"/>
    </source>
</evidence>
<name>A0A369K701_HYPMA</name>
<dbReference type="FunCoup" id="A0A369K701">
    <property type="interactions" value="639"/>
</dbReference>
<keyword evidence="5" id="KW-1185">Reference proteome</keyword>
<gene>
    <name evidence="4" type="primary">Ipo9</name>
    <name evidence="4" type="ORF">Hypma_016114</name>
</gene>
<dbReference type="Gene3D" id="1.25.10.10">
    <property type="entry name" value="Leucine-rich Repeat Variant"/>
    <property type="match status" value="1"/>
</dbReference>
<dbReference type="GO" id="GO:0005635">
    <property type="term" value="C:nuclear envelope"/>
    <property type="evidence" value="ECO:0007669"/>
    <property type="project" value="TreeGrafter"/>
</dbReference>
<dbReference type="PANTHER" id="PTHR10997:SF9">
    <property type="entry name" value="IMPORTIN-9"/>
    <property type="match status" value="1"/>
</dbReference>
<evidence type="ECO:0000313" key="4">
    <source>
        <dbReference type="EMBL" id="RDB29352.1"/>
    </source>
</evidence>
<dbReference type="SUPFAM" id="SSF48371">
    <property type="entry name" value="ARM repeat"/>
    <property type="match status" value="1"/>
</dbReference>
<protein>
    <submittedName>
        <fullName evidence="4">Importin-9</fullName>
    </submittedName>
</protein>
<sequence length="990" mass="108704">MRICHCHSASIVLRKYVKERWSPFFASFKGNAPPVEIKTQIRQAVFLGLSDRDRKIRTLCAHTLSSIASCDWPDEYPGLLTSLIDLLSSGSPDSVHGAMQVFTEFIKSDLTEDQILPVLRELLPVLLSILGSPESHSAPTRARTVSAFRQCVTALFMVKDQHPQAIKEAVASVLPVWLEAFKVLLNIDPRQDVENTENWDGLTVRIQIFKTLDTIHTSFPRALTPYLHDFLSSALNHLQALHPTFDHYYLSSSESAPQSSEDESIELPQLICPIMDFSAAVTRGGKAKDWFSGENLGALIGAVFDFVQITNEDEETWANNANVFVAQEDDETQAYSIRVAGFDFLGSLIDRTPAQTTKAFQYVIQRVIVSSQLARESGKQDWWRPLEAALAAIGSQSDAIQDCLDDEVDSGREKPIDIEYLLTNVIPSILGLSDFPFLQGRAFVFASQFAKLLPLQLAGQYLEAAIQVIEASEPGVPVKISAVKAIHNFFQGGEDTALASFAPRITKDLGPFLLITSDDTLSLVLESLSVVIEVDKGKWLTPDLADSLVIALLEVWQKNNKDPIFVSILTDIFTLLAESQSSGVYQTVVKQALPPLSNAIASASADESWIAGSAIELVASLVKGSPESGLGEGFFALLAPSLFKCLGEAEDRDILQNGISCLTIIIRKDCNQLLSWNDGNGRSGLDYVLTLVGKMLESQDESGGLVIGDLIIHLLRRAGESVLPVLPQLLQAMVGRMSSAKTATFLQSLVIPFAFLIYNQRDTVLTLLESMNIQGRSGLDILIQTWCENAETFQGFWPSRISTLALTQLFVSERPSLQNLIVKGDIIVTKETKNVIMTRSRTKTTPTQFTSIPFPVKALKLLLHDVQSGGESATITAQGGGAADTYDIDSDDGDEDWTEEEKLNQGFKEDEFAFLSEMIGPKGMAFDNDDVLDDGDDEDLRNDPISEIDLQAHLANFFKECAARNTNNFSALVGQLTVEETLVVRQVVGA</sequence>
<dbReference type="InterPro" id="IPR011989">
    <property type="entry name" value="ARM-like"/>
</dbReference>
<dbReference type="GO" id="GO:0006606">
    <property type="term" value="P:protein import into nucleus"/>
    <property type="evidence" value="ECO:0007669"/>
    <property type="project" value="TreeGrafter"/>
</dbReference>
<feature type="domain" description="Importin-9 central HEAT repeats" evidence="3">
    <location>
        <begin position="298"/>
        <end position="543"/>
    </location>
</feature>
<proteinExistence type="predicted"/>
<dbReference type="AlphaFoldDB" id="A0A369K701"/>
<dbReference type="Pfam" id="PF25018">
    <property type="entry name" value="HEAT_IPO9_c"/>
    <property type="match status" value="1"/>
</dbReference>
<dbReference type="InterPro" id="IPR016024">
    <property type="entry name" value="ARM-type_fold"/>
</dbReference>
<keyword evidence="1" id="KW-0813">Transport</keyword>
<dbReference type="InterPro" id="IPR056840">
    <property type="entry name" value="HEAT_IPO9_central"/>
</dbReference>
<organism evidence="4 5">
    <name type="scientific">Hypsizygus marmoreus</name>
    <name type="common">White beech mushroom</name>
    <name type="synonym">Agaricus marmoreus</name>
    <dbReference type="NCBI Taxonomy" id="39966"/>
    <lineage>
        <taxon>Eukaryota</taxon>
        <taxon>Fungi</taxon>
        <taxon>Dikarya</taxon>
        <taxon>Basidiomycota</taxon>
        <taxon>Agaricomycotina</taxon>
        <taxon>Agaricomycetes</taxon>
        <taxon>Agaricomycetidae</taxon>
        <taxon>Agaricales</taxon>
        <taxon>Tricholomatineae</taxon>
        <taxon>Lyophyllaceae</taxon>
        <taxon>Hypsizygus</taxon>
    </lineage>
</organism>
<dbReference type="OrthoDB" id="431626at2759"/>
<evidence type="ECO:0000313" key="5">
    <source>
        <dbReference type="Proteomes" id="UP000076154"/>
    </source>
</evidence>
<accession>A0A369K701</accession>
<feature type="compositionally biased region" description="Acidic residues" evidence="2">
    <location>
        <begin position="886"/>
        <end position="896"/>
    </location>
</feature>
<dbReference type="Proteomes" id="UP000076154">
    <property type="component" value="Unassembled WGS sequence"/>
</dbReference>
<reference evidence="4" key="1">
    <citation type="submission" date="2018-04" db="EMBL/GenBank/DDBJ databases">
        <title>Whole genome sequencing of Hypsizygus marmoreus.</title>
        <authorList>
            <person name="Choi I.-G."/>
            <person name="Min B."/>
            <person name="Kim J.-G."/>
            <person name="Kim S."/>
            <person name="Oh Y.-L."/>
            <person name="Kong W.-S."/>
            <person name="Park H."/>
            <person name="Jeong J."/>
            <person name="Song E.-S."/>
        </authorList>
    </citation>
    <scope>NUCLEOTIDE SEQUENCE [LARGE SCALE GENOMIC DNA]</scope>
    <source>
        <strain evidence="4">51987-8</strain>
    </source>
</reference>
<evidence type="ECO:0000256" key="2">
    <source>
        <dbReference type="SAM" id="MobiDB-lite"/>
    </source>
</evidence>
<dbReference type="PANTHER" id="PTHR10997">
    <property type="entry name" value="IMPORTIN-7, 8, 11"/>
    <property type="match status" value="1"/>
</dbReference>
<dbReference type="STRING" id="39966.A0A369K701"/>
<feature type="region of interest" description="Disordered" evidence="2">
    <location>
        <begin position="872"/>
        <end position="896"/>
    </location>
</feature>
<comment type="caution">
    <text evidence="4">The sequence shown here is derived from an EMBL/GenBank/DDBJ whole genome shotgun (WGS) entry which is preliminary data.</text>
</comment>
<evidence type="ECO:0000256" key="1">
    <source>
        <dbReference type="ARBA" id="ARBA00022927"/>
    </source>
</evidence>
<dbReference type="InParanoid" id="A0A369K701"/>
<keyword evidence="1" id="KW-0653">Protein transport</keyword>